<comment type="catalytic activity">
    <reaction evidence="1 3">
        <text>aldehydo-D-ribose 5-phosphate = D-ribulose 5-phosphate</text>
        <dbReference type="Rhea" id="RHEA:14657"/>
        <dbReference type="ChEBI" id="CHEBI:58121"/>
        <dbReference type="ChEBI" id="CHEBI:58273"/>
        <dbReference type="EC" id="5.3.1.6"/>
    </reaction>
</comment>
<organism evidence="4 5">
    <name type="scientific">Nitrosomonas cryotolerans ATCC 49181</name>
    <dbReference type="NCBI Taxonomy" id="1131553"/>
    <lineage>
        <taxon>Bacteria</taxon>
        <taxon>Pseudomonadati</taxon>
        <taxon>Pseudomonadota</taxon>
        <taxon>Betaproteobacteria</taxon>
        <taxon>Nitrosomonadales</taxon>
        <taxon>Nitrosomonadaceae</taxon>
        <taxon>Nitrosomonas</taxon>
    </lineage>
</organism>
<dbReference type="InterPro" id="IPR004788">
    <property type="entry name" value="Ribose5P_isomerase_type_A"/>
</dbReference>
<dbReference type="CDD" id="cd01398">
    <property type="entry name" value="RPI_A"/>
    <property type="match status" value="1"/>
</dbReference>
<dbReference type="eggNOG" id="COG0120">
    <property type="taxonomic scope" value="Bacteria"/>
</dbReference>
<dbReference type="PANTHER" id="PTHR11934:SF0">
    <property type="entry name" value="RIBOSE-5-PHOSPHATE ISOMERASE"/>
    <property type="match status" value="1"/>
</dbReference>
<dbReference type="GO" id="GO:0004751">
    <property type="term" value="F:ribose-5-phosphate isomerase activity"/>
    <property type="evidence" value="ECO:0007669"/>
    <property type="project" value="UniProtKB-UniRule"/>
</dbReference>
<feature type="binding site" evidence="3">
    <location>
        <begin position="28"/>
        <end position="31"/>
    </location>
    <ligand>
        <name>substrate</name>
    </ligand>
</feature>
<comment type="function">
    <text evidence="3">Catalyzes the reversible conversion of ribose-5-phosphate to ribulose 5-phosphate.</text>
</comment>
<dbReference type="PANTHER" id="PTHR11934">
    <property type="entry name" value="RIBOSE-5-PHOSPHATE ISOMERASE"/>
    <property type="match status" value="1"/>
</dbReference>
<dbReference type="Gene3D" id="3.30.70.260">
    <property type="match status" value="1"/>
</dbReference>
<evidence type="ECO:0000256" key="1">
    <source>
        <dbReference type="ARBA" id="ARBA00001713"/>
    </source>
</evidence>
<dbReference type="GO" id="GO:0009052">
    <property type="term" value="P:pentose-phosphate shunt, non-oxidative branch"/>
    <property type="evidence" value="ECO:0007669"/>
    <property type="project" value="UniProtKB-UniRule"/>
</dbReference>
<gene>
    <name evidence="3" type="primary">rpiA</name>
    <name evidence="4" type="ORF">SAMN02743940_0288</name>
</gene>
<evidence type="ECO:0000313" key="4">
    <source>
        <dbReference type="EMBL" id="SIN95751.1"/>
    </source>
</evidence>
<dbReference type="STRING" id="44575.SAMN05216419_102219"/>
<feature type="binding site" evidence="3">
    <location>
        <begin position="81"/>
        <end position="84"/>
    </location>
    <ligand>
        <name>substrate</name>
    </ligand>
</feature>
<dbReference type="NCBIfam" id="TIGR00021">
    <property type="entry name" value="rpiA"/>
    <property type="match status" value="1"/>
</dbReference>
<dbReference type="RefSeq" id="WP_028461730.1">
    <property type="nucleotide sequence ID" value="NZ_FSRO01000001.1"/>
</dbReference>
<dbReference type="Gene3D" id="3.40.50.1360">
    <property type="match status" value="1"/>
</dbReference>
<dbReference type="NCBIfam" id="NF001924">
    <property type="entry name" value="PRK00702.1"/>
    <property type="match status" value="1"/>
</dbReference>
<dbReference type="FunFam" id="3.30.70.260:FF:000004">
    <property type="entry name" value="Ribose-5-phosphate isomerase A"/>
    <property type="match status" value="1"/>
</dbReference>
<dbReference type="Pfam" id="PF06026">
    <property type="entry name" value="Rib_5-P_isom_A"/>
    <property type="match status" value="1"/>
</dbReference>
<accession>A0A1N6FKH0</accession>
<comment type="similarity">
    <text evidence="3">Belongs to the ribose 5-phosphate isomerase family.</text>
</comment>
<dbReference type="GO" id="GO:0005829">
    <property type="term" value="C:cytosol"/>
    <property type="evidence" value="ECO:0007669"/>
    <property type="project" value="TreeGrafter"/>
</dbReference>
<evidence type="ECO:0000256" key="2">
    <source>
        <dbReference type="ARBA" id="ARBA00023235"/>
    </source>
</evidence>
<dbReference type="HAMAP" id="MF_00170">
    <property type="entry name" value="Rib_5P_isom_A"/>
    <property type="match status" value="1"/>
</dbReference>
<evidence type="ECO:0000313" key="5">
    <source>
        <dbReference type="Proteomes" id="UP000185062"/>
    </source>
</evidence>
<name>A0A1N6FKH0_9PROT</name>
<dbReference type="InterPro" id="IPR037171">
    <property type="entry name" value="NagB/RpiA_transferase-like"/>
</dbReference>
<keyword evidence="5" id="KW-1185">Reference proteome</keyword>
<dbReference type="EMBL" id="FSRO01000001">
    <property type="protein sequence ID" value="SIN95751.1"/>
    <property type="molecule type" value="Genomic_DNA"/>
</dbReference>
<dbReference type="Proteomes" id="UP000185062">
    <property type="component" value="Unassembled WGS sequence"/>
</dbReference>
<protein>
    <recommendedName>
        <fullName evidence="3">Ribose-5-phosphate isomerase A</fullName>
        <ecNumber evidence="3">5.3.1.6</ecNumber>
    </recommendedName>
    <alternativeName>
        <fullName evidence="3">Phosphoriboisomerase A</fullName>
        <shortName evidence="3">PRI</shortName>
    </alternativeName>
</protein>
<feature type="active site" description="Proton acceptor" evidence="3">
    <location>
        <position position="103"/>
    </location>
</feature>
<comment type="pathway">
    <text evidence="3">Carbohydrate degradation; pentose phosphate pathway; D-ribose 5-phosphate from D-ribulose 5-phosphate (non-oxidative stage): step 1/1.</text>
</comment>
<dbReference type="SUPFAM" id="SSF75445">
    <property type="entry name" value="D-ribose-5-phosphate isomerase (RpiA), lid domain"/>
    <property type="match status" value="1"/>
</dbReference>
<feature type="binding site" evidence="3">
    <location>
        <begin position="94"/>
        <end position="97"/>
    </location>
    <ligand>
        <name>substrate</name>
    </ligand>
</feature>
<comment type="subunit">
    <text evidence="3">Homodimer.</text>
</comment>
<dbReference type="SUPFAM" id="SSF100950">
    <property type="entry name" value="NagB/RpiA/CoA transferase-like"/>
    <property type="match status" value="1"/>
</dbReference>
<dbReference type="InterPro" id="IPR020672">
    <property type="entry name" value="Ribose5P_isomerase_typA_subgr"/>
</dbReference>
<dbReference type="FunFam" id="3.40.50.1360:FF:000001">
    <property type="entry name" value="Ribose-5-phosphate isomerase A"/>
    <property type="match status" value="1"/>
</dbReference>
<dbReference type="AlphaFoldDB" id="A0A1N6FKH0"/>
<feature type="binding site" evidence="3">
    <location>
        <position position="121"/>
    </location>
    <ligand>
        <name>substrate</name>
    </ligand>
</feature>
<proteinExistence type="inferred from homology"/>
<sequence>MAQNEQKQAAAQAAIQHIPVGCIVGVGTGSTANYFIDELAKIKHKIEGAIASSDATAQRLKHHGIEVLDLNNINDLPVYVDGADEITEHLHMIKGGGGALTREKIVAAIARKFICIADQSKLVNILGNFPLPIEVIPMARSYVAREIALIGGQPALRQGFTTDNGNVILDIHGLQIMNPVELEATLNQITGVVTNGLFAKRGANTLLLGTDSGVRTITI</sequence>
<reference evidence="4 5" key="1">
    <citation type="submission" date="2016-12" db="EMBL/GenBank/DDBJ databases">
        <authorList>
            <person name="Song W.-J."/>
            <person name="Kurnit D.M."/>
        </authorList>
    </citation>
    <scope>NUCLEOTIDE SEQUENCE [LARGE SCALE GENOMIC DNA]</scope>
    <source>
        <strain evidence="4 5">ATCC 49181</strain>
    </source>
</reference>
<dbReference type="UniPathway" id="UPA00115">
    <property type="reaction ID" value="UER00412"/>
</dbReference>
<dbReference type="GO" id="GO:0006014">
    <property type="term" value="P:D-ribose metabolic process"/>
    <property type="evidence" value="ECO:0007669"/>
    <property type="project" value="TreeGrafter"/>
</dbReference>
<evidence type="ECO:0000256" key="3">
    <source>
        <dbReference type="HAMAP-Rule" id="MF_00170"/>
    </source>
</evidence>
<keyword evidence="2 3" id="KW-0413">Isomerase</keyword>
<dbReference type="EC" id="5.3.1.6" evidence="3"/>